<keyword evidence="2" id="KW-1185">Reference proteome</keyword>
<dbReference type="GeneID" id="5481783"/>
<organism evidence="1 2">
    <name type="scientific">Sclerotinia sclerotiorum (strain ATCC 18683 / 1980 / Ss-1)</name>
    <name type="common">White mold</name>
    <name type="synonym">Whetzelinia sclerotiorum</name>
    <dbReference type="NCBI Taxonomy" id="665079"/>
    <lineage>
        <taxon>Eukaryota</taxon>
        <taxon>Fungi</taxon>
        <taxon>Dikarya</taxon>
        <taxon>Ascomycota</taxon>
        <taxon>Pezizomycotina</taxon>
        <taxon>Leotiomycetes</taxon>
        <taxon>Helotiales</taxon>
        <taxon>Sclerotiniaceae</taxon>
        <taxon>Sclerotinia</taxon>
    </lineage>
</organism>
<dbReference type="Proteomes" id="UP000001312">
    <property type="component" value="Unassembled WGS sequence"/>
</dbReference>
<name>A7F6G4_SCLS1</name>
<gene>
    <name evidence="1" type="ORF">SS1G_13193</name>
</gene>
<accession>A7F6G4</accession>
<protein>
    <submittedName>
        <fullName evidence="1">Uncharacterized protein</fullName>
    </submittedName>
</protein>
<dbReference type="RefSeq" id="XP_001585677.1">
    <property type="nucleotide sequence ID" value="XM_001585627.1"/>
</dbReference>
<evidence type="ECO:0000313" key="1">
    <source>
        <dbReference type="EMBL" id="EDN98335.1"/>
    </source>
</evidence>
<reference evidence="2" key="1">
    <citation type="journal article" date="2011" name="PLoS Genet.">
        <title>Genomic analysis of the necrotrophic fungal pathogens Sclerotinia sclerotiorum and Botrytis cinerea.</title>
        <authorList>
            <person name="Amselem J."/>
            <person name="Cuomo C.A."/>
            <person name="van Kan J.A."/>
            <person name="Viaud M."/>
            <person name="Benito E.P."/>
            <person name="Couloux A."/>
            <person name="Coutinho P.M."/>
            <person name="de Vries R.P."/>
            <person name="Dyer P.S."/>
            <person name="Fillinger S."/>
            <person name="Fournier E."/>
            <person name="Gout L."/>
            <person name="Hahn M."/>
            <person name="Kohn L."/>
            <person name="Lapalu N."/>
            <person name="Plummer K.M."/>
            <person name="Pradier J.M."/>
            <person name="Quevillon E."/>
            <person name="Sharon A."/>
            <person name="Simon A."/>
            <person name="ten Have A."/>
            <person name="Tudzynski B."/>
            <person name="Tudzynski P."/>
            <person name="Wincker P."/>
            <person name="Andrew M."/>
            <person name="Anthouard V."/>
            <person name="Beever R.E."/>
            <person name="Beffa R."/>
            <person name="Benoit I."/>
            <person name="Bouzid O."/>
            <person name="Brault B."/>
            <person name="Chen Z."/>
            <person name="Choquer M."/>
            <person name="Collemare J."/>
            <person name="Cotton P."/>
            <person name="Danchin E.G."/>
            <person name="Da Silva C."/>
            <person name="Gautier A."/>
            <person name="Giraud C."/>
            <person name="Giraud T."/>
            <person name="Gonzalez C."/>
            <person name="Grossetete S."/>
            <person name="Guldener U."/>
            <person name="Henrissat B."/>
            <person name="Howlett B.J."/>
            <person name="Kodira C."/>
            <person name="Kretschmer M."/>
            <person name="Lappartient A."/>
            <person name="Leroch M."/>
            <person name="Levis C."/>
            <person name="Mauceli E."/>
            <person name="Neuveglise C."/>
            <person name="Oeser B."/>
            <person name="Pearson M."/>
            <person name="Poulain J."/>
            <person name="Poussereau N."/>
            <person name="Quesneville H."/>
            <person name="Rascle C."/>
            <person name="Schumacher J."/>
            <person name="Segurens B."/>
            <person name="Sexton A."/>
            <person name="Silva E."/>
            <person name="Sirven C."/>
            <person name="Soanes D.M."/>
            <person name="Talbot N.J."/>
            <person name="Templeton M."/>
            <person name="Yandava C."/>
            <person name="Yarden O."/>
            <person name="Zeng Q."/>
            <person name="Rollins J.A."/>
            <person name="Lebrun M.H."/>
            <person name="Dickman M."/>
        </authorList>
    </citation>
    <scope>NUCLEOTIDE SEQUENCE [LARGE SCALE GENOMIC DNA]</scope>
    <source>
        <strain evidence="2">ATCC 18683 / 1980 / Ss-1</strain>
    </source>
</reference>
<proteinExistence type="predicted"/>
<sequence>MHPLWRRRPEYLEYPEYQNARISLAIKRLNSDFQARCKRPPEKSWRVASQSNSAMSRFSHVNVLPYPYPTSISDIPYPLLVSRNLFFLLVRKPVMILSREALRLLSVNCKLQSFIHTRLRQLLHLLDHRHVSIPPPYVLETQRLKDSETTSSLTA</sequence>
<dbReference type="InParanoid" id="A7F6G4"/>
<dbReference type="EMBL" id="CH476644">
    <property type="protein sequence ID" value="EDN98335.1"/>
    <property type="molecule type" value="Genomic_DNA"/>
</dbReference>
<dbReference type="KEGG" id="ssl:SS1G_13193"/>
<dbReference type="AlphaFoldDB" id="A7F6G4"/>
<evidence type="ECO:0000313" key="2">
    <source>
        <dbReference type="Proteomes" id="UP000001312"/>
    </source>
</evidence>